<dbReference type="RefSeq" id="WP_243832963.1">
    <property type="nucleotide sequence ID" value="NZ_SOQZ01000003.1"/>
</dbReference>
<dbReference type="Proteomes" id="UP000294930">
    <property type="component" value="Unassembled WGS sequence"/>
</dbReference>
<evidence type="ECO:0000313" key="2">
    <source>
        <dbReference type="EMBL" id="TDY11915.1"/>
    </source>
</evidence>
<evidence type="ECO:0000256" key="1">
    <source>
        <dbReference type="SAM" id="SignalP"/>
    </source>
</evidence>
<evidence type="ECO:0000313" key="3">
    <source>
        <dbReference type="Proteomes" id="UP000294930"/>
    </source>
</evidence>
<feature type="chain" id="PRO_5045267002" description="DUF4252 domain-containing protein" evidence="1">
    <location>
        <begin position="20"/>
        <end position="164"/>
    </location>
</feature>
<sequence>MKKLCIVFAMLFMAFNVQAQETTMSDADQEKMARMMELMSQTIEMDVNTELFSKVSTNAYVSEDPKAVIMAMLTPEDYETSKEKMKNDVGDKMDIKDKGETEINGVKVLYMKGTTEAEGSDLNVEMYCIGIDDETSLMFIGMVDKTADAKYAEAVEKAKNSVIK</sequence>
<evidence type="ECO:0008006" key="4">
    <source>
        <dbReference type="Google" id="ProtNLM"/>
    </source>
</evidence>
<organism evidence="2 3">
    <name type="scientific">Meridianimaribacter flavus</name>
    <dbReference type="NCBI Taxonomy" id="571115"/>
    <lineage>
        <taxon>Bacteria</taxon>
        <taxon>Pseudomonadati</taxon>
        <taxon>Bacteroidota</taxon>
        <taxon>Flavobacteriia</taxon>
        <taxon>Flavobacteriales</taxon>
        <taxon>Flavobacteriaceae</taxon>
        <taxon>Meridianimaribacter</taxon>
    </lineage>
</organism>
<proteinExistence type="predicted"/>
<name>A0ABY2G7H2_9FLAO</name>
<accession>A0ABY2G7H2</accession>
<reference evidence="2 3" key="1">
    <citation type="submission" date="2019-03" db="EMBL/GenBank/DDBJ databases">
        <title>Genomic Encyclopedia of Type Strains, Phase III (KMG-III): the genomes of soil and plant-associated and newly described type strains.</title>
        <authorList>
            <person name="Whitman W."/>
        </authorList>
    </citation>
    <scope>NUCLEOTIDE SEQUENCE [LARGE SCALE GENOMIC DNA]</scope>
    <source>
        <strain evidence="2 3">CGMCC 1.10957</strain>
    </source>
</reference>
<dbReference type="EMBL" id="SOQZ01000003">
    <property type="protein sequence ID" value="TDY11915.1"/>
    <property type="molecule type" value="Genomic_DNA"/>
</dbReference>
<protein>
    <recommendedName>
        <fullName evidence="4">DUF4252 domain-containing protein</fullName>
    </recommendedName>
</protein>
<feature type="signal peptide" evidence="1">
    <location>
        <begin position="1"/>
        <end position="19"/>
    </location>
</feature>
<comment type="caution">
    <text evidence="2">The sequence shown here is derived from an EMBL/GenBank/DDBJ whole genome shotgun (WGS) entry which is preliminary data.</text>
</comment>
<keyword evidence="3" id="KW-1185">Reference proteome</keyword>
<gene>
    <name evidence="2" type="ORF">A8975_1755</name>
</gene>
<keyword evidence="1" id="KW-0732">Signal</keyword>